<evidence type="ECO:0000313" key="2">
    <source>
        <dbReference type="EMBL" id="GAA3953582.1"/>
    </source>
</evidence>
<protein>
    <recommendedName>
        <fullName evidence="4">Integral membrane protein</fullName>
    </recommendedName>
</protein>
<keyword evidence="1" id="KW-0812">Transmembrane</keyword>
<evidence type="ECO:0000256" key="1">
    <source>
        <dbReference type="SAM" id="Phobius"/>
    </source>
</evidence>
<keyword evidence="1" id="KW-1133">Transmembrane helix</keyword>
<dbReference type="RefSeq" id="WP_344781188.1">
    <property type="nucleotide sequence ID" value="NZ_BAAAZW010000002.1"/>
</dbReference>
<dbReference type="SUPFAM" id="SSF103473">
    <property type="entry name" value="MFS general substrate transporter"/>
    <property type="match status" value="1"/>
</dbReference>
<dbReference type="Proteomes" id="UP001418444">
    <property type="component" value="Unassembled WGS sequence"/>
</dbReference>
<feature type="transmembrane region" description="Helical" evidence="1">
    <location>
        <begin position="113"/>
        <end position="134"/>
    </location>
</feature>
<comment type="caution">
    <text evidence="2">The sequence shown here is derived from an EMBL/GenBank/DDBJ whole genome shotgun (WGS) entry which is preliminary data.</text>
</comment>
<keyword evidence="3" id="KW-1185">Reference proteome</keyword>
<organism evidence="2 3">
    <name type="scientific">Gordonia caeni</name>
    <dbReference type="NCBI Taxonomy" id="1007097"/>
    <lineage>
        <taxon>Bacteria</taxon>
        <taxon>Bacillati</taxon>
        <taxon>Actinomycetota</taxon>
        <taxon>Actinomycetes</taxon>
        <taxon>Mycobacteriales</taxon>
        <taxon>Gordoniaceae</taxon>
        <taxon>Gordonia</taxon>
    </lineage>
</organism>
<dbReference type="EMBL" id="BAAAZW010000002">
    <property type="protein sequence ID" value="GAA3953582.1"/>
    <property type="molecule type" value="Genomic_DNA"/>
</dbReference>
<dbReference type="InterPro" id="IPR036259">
    <property type="entry name" value="MFS_trans_sf"/>
</dbReference>
<accession>A0ABP7NT04</accession>
<evidence type="ECO:0000313" key="3">
    <source>
        <dbReference type="Proteomes" id="UP001418444"/>
    </source>
</evidence>
<gene>
    <name evidence="2" type="ORF">GCM10022231_09830</name>
</gene>
<sequence>MSESESQPRWSAVPLTLRWAGGVIAVQGALAVAVAVYLVIRAVGGDHHEDFISGYGTAVWFVLIGGGVLAGGIALYHGRRWGRAIGVITQILLIPVAWSLLTDSHQPLLGAPLLAVVVVVLGLLFAPVSLQYLAADSLPPDA</sequence>
<evidence type="ECO:0008006" key="4">
    <source>
        <dbReference type="Google" id="ProtNLM"/>
    </source>
</evidence>
<proteinExistence type="predicted"/>
<name>A0ABP7NT04_9ACTN</name>
<keyword evidence="1" id="KW-0472">Membrane</keyword>
<feature type="transmembrane region" description="Helical" evidence="1">
    <location>
        <begin position="81"/>
        <end position="101"/>
    </location>
</feature>
<feature type="transmembrane region" description="Helical" evidence="1">
    <location>
        <begin position="20"/>
        <end position="40"/>
    </location>
</feature>
<reference evidence="3" key="1">
    <citation type="journal article" date="2019" name="Int. J. Syst. Evol. Microbiol.">
        <title>The Global Catalogue of Microorganisms (GCM) 10K type strain sequencing project: providing services to taxonomists for standard genome sequencing and annotation.</title>
        <authorList>
            <consortium name="The Broad Institute Genomics Platform"/>
            <consortium name="The Broad Institute Genome Sequencing Center for Infectious Disease"/>
            <person name="Wu L."/>
            <person name="Ma J."/>
        </authorList>
    </citation>
    <scope>NUCLEOTIDE SEQUENCE [LARGE SCALE GENOMIC DNA]</scope>
    <source>
        <strain evidence="3">JCM 16923</strain>
    </source>
</reference>
<feature type="transmembrane region" description="Helical" evidence="1">
    <location>
        <begin position="52"/>
        <end position="75"/>
    </location>
</feature>